<feature type="region of interest" description="Disordered" evidence="1">
    <location>
        <begin position="80"/>
        <end position="105"/>
    </location>
</feature>
<proteinExistence type="predicted"/>
<reference evidence="3" key="1">
    <citation type="journal article" date="2023" name="Mol. Biol. Evol.">
        <title>Third-Generation Sequencing Reveals the Adaptive Role of the Epigenome in Three Deep-Sea Polychaetes.</title>
        <authorList>
            <person name="Perez M."/>
            <person name="Aroh O."/>
            <person name="Sun Y."/>
            <person name="Lan Y."/>
            <person name="Juniper S.K."/>
            <person name="Young C.R."/>
            <person name="Angers B."/>
            <person name="Qian P.Y."/>
        </authorList>
    </citation>
    <scope>NUCLEOTIDE SEQUENCE</scope>
    <source>
        <strain evidence="3">P08H-3</strain>
    </source>
</reference>
<evidence type="ECO:0000256" key="1">
    <source>
        <dbReference type="SAM" id="MobiDB-lite"/>
    </source>
</evidence>
<feature type="region of interest" description="Disordered" evidence="1">
    <location>
        <begin position="1"/>
        <end position="33"/>
    </location>
</feature>
<evidence type="ECO:0000313" key="4">
    <source>
        <dbReference type="Proteomes" id="UP001208570"/>
    </source>
</evidence>
<evidence type="ECO:0000313" key="3">
    <source>
        <dbReference type="EMBL" id="KAK2168234.1"/>
    </source>
</evidence>
<keyword evidence="4" id="KW-1185">Reference proteome</keyword>
<gene>
    <name evidence="3" type="ORF">LSH36_19g08005</name>
</gene>
<keyword evidence="2" id="KW-0812">Transmembrane</keyword>
<comment type="caution">
    <text evidence="3">The sequence shown here is derived from an EMBL/GenBank/DDBJ whole genome shotgun (WGS) entry which is preliminary data.</text>
</comment>
<accession>A0AAD9NIC6</accession>
<feature type="compositionally biased region" description="Basic and acidic residues" evidence="1">
    <location>
        <begin position="96"/>
        <end position="105"/>
    </location>
</feature>
<dbReference type="AlphaFoldDB" id="A0AAD9NIC6"/>
<evidence type="ECO:0000256" key="2">
    <source>
        <dbReference type="SAM" id="Phobius"/>
    </source>
</evidence>
<feature type="region of interest" description="Disordered" evidence="1">
    <location>
        <begin position="148"/>
        <end position="185"/>
    </location>
</feature>
<dbReference type="Proteomes" id="UP001208570">
    <property type="component" value="Unassembled WGS sequence"/>
</dbReference>
<feature type="compositionally biased region" description="Basic and acidic residues" evidence="1">
    <location>
        <begin position="163"/>
        <end position="174"/>
    </location>
</feature>
<keyword evidence="2" id="KW-0472">Membrane</keyword>
<protein>
    <submittedName>
        <fullName evidence="3">Uncharacterized protein</fullName>
    </submittedName>
</protein>
<sequence>MDEITALSRLDDRLPDVSHSGSKKPSAGSFVDASSPVDVIANDSGFTSILSNLKRASSDATGNDVTSGHVTGAFADGECAEEQVSNPEPEAELEQDADHVPSDHMPSDHVEVHVVEVCQTNDVTERGSSPVCSEIYAKVIKPARLVMSSVDDEEQDDGGSGCRSDEGLRDHDITENTDTGWVDGPAMVPVVSDRWLDNPEEAPDQCIRPKAGEWQEMVLEVGDDFDLDETEQYQLECEFPNNRLPSSNYPNNRAVTFTRDTKDNEGYPGRYPTEGINTEGEWFGNELNEDVTNTWPHKSKDDPEHDISIVLHPRHYETMPTGLGHGRLFPGTTTVLPPGAPVVVPPYGSDIQPVTNSALLERGIRITDTDTWRRNPDNTSVIKVDCYGENRSVASHGQTGGGSYFASQIGGGSYIGSQLGEESYIGNHTARAWSMDTSHGSLNKSGSANHPTMLVTSAVYAHSKHGLLVNGTNMNGLAAHDLDDAKMATNIKYEKNEAIEKEKKQKKCRVIVFSVIMLIVVAVFIGVLVKFT</sequence>
<dbReference type="EMBL" id="JAODUP010000019">
    <property type="protein sequence ID" value="KAK2168234.1"/>
    <property type="molecule type" value="Genomic_DNA"/>
</dbReference>
<feature type="transmembrane region" description="Helical" evidence="2">
    <location>
        <begin position="510"/>
        <end position="529"/>
    </location>
</feature>
<name>A0AAD9NIC6_9ANNE</name>
<keyword evidence="2" id="KW-1133">Transmembrane helix</keyword>
<organism evidence="3 4">
    <name type="scientific">Paralvinella palmiformis</name>
    <dbReference type="NCBI Taxonomy" id="53620"/>
    <lineage>
        <taxon>Eukaryota</taxon>
        <taxon>Metazoa</taxon>
        <taxon>Spiralia</taxon>
        <taxon>Lophotrochozoa</taxon>
        <taxon>Annelida</taxon>
        <taxon>Polychaeta</taxon>
        <taxon>Sedentaria</taxon>
        <taxon>Canalipalpata</taxon>
        <taxon>Terebellida</taxon>
        <taxon>Terebelliformia</taxon>
        <taxon>Alvinellidae</taxon>
        <taxon>Paralvinella</taxon>
    </lineage>
</organism>